<dbReference type="GO" id="GO:0005737">
    <property type="term" value="C:cytoplasm"/>
    <property type="evidence" value="ECO:0007669"/>
    <property type="project" value="TreeGrafter"/>
</dbReference>
<evidence type="ECO:0000256" key="1">
    <source>
        <dbReference type="ARBA" id="ARBA00008950"/>
    </source>
</evidence>
<proteinExistence type="inferred from homology"/>
<organism evidence="3 4">
    <name type="scientific">Amycolatopsis jiangsuensis</name>
    <dbReference type="NCBI Taxonomy" id="1181879"/>
    <lineage>
        <taxon>Bacteria</taxon>
        <taxon>Bacillati</taxon>
        <taxon>Actinomycetota</taxon>
        <taxon>Actinomycetes</taxon>
        <taxon>Pseudonocardiales</taxon>
        <taxon>Pseudonocardiaceae</taxon>
        <taxon>Amycolatopsis</taxon>
    </lineage>
</organism>
<reference evidence="3 4" key="1">
    <citation type="submission" date="2020-08" db="EMBL/GenBank/DDBJ databases">
        <title>Sequencing the genomes of 1000 actinobacteria strains.</title>
        <authorList>
            <person name="Klenk H.-P."/>
        </authorList>
    </citation>
    <scope>NUCLEOTIDE SEQUENCE [LARGE SCALE GENOMIC DNA]</scope>
    <source>
        <strain evidence="3 4">DSM 45859</strain>
    </source>
</reference>
<protein>
    <submittedName>
        <fullName evidence="3">Putative phosphoesterase</fullName>
    </submittedName>
</protein>
<dbReference type="SUPFAM" id="SSF56300">
    <property type="entry name" value="Metallo-dependent phosphatases"/>
    <property type="match status" value="1"/>
</dbReference>
<dbReference type="CDD" id="cd00838">
    <property type="entry name" value="MPP_superfamily"/>
    <property type="match status" value="1"/>
</dbReference>
<accession>A0A840IS81</accession>
<dbReference type="InterPro" id="IPR024654">
    <property type="entry name" value="Calcineurin-like_PHP_lpxH"/>
</dbReference>
<dbReference type="Gene3D" id="3.60.21.10">
    <property type="match status" value="1"/>
</dbReference>
<dbReference type="AlphaFoldDB" id="A0A840IS81"/>
<sequence length="251" mass="26408">MVSSVAVLSDVHGMLPALEAVLAEPDVAAAEVVVLCGDHAAGPLPRRTLDRLAGLGDRAKWLRGNADRELVTLAAGGGTTIADPIAPWAAGDLRPDQLALLAGLPLSLTIEVTGLGEVLFCHATPRDDEEVVLVDSPPARWAEVLAGSTAETVVCGHTHMPFVRLADRRRIVNPGSVGMPYGTTGAHWALLGPGVQLRRTEYDAEAACRELENTSGYPGISVWADEFVRNPASDVEVLRVFSPLARGTSAT</sequence>
<feature type="domain" description="Calcineurin-like phosphoesterase" evidence="2">
    <location>
        <begin position="5"/>
        <end position="189"/>
    </location>
</feature>
<dbReference type="PANTHER" id="PTHR42850">
    <property type="entry name" value="METALLOPHOSPHOESTERASE"/>
    <property type="match status" value="1"/>
</dbReference>
<dbReference type="GO" id="GO:0016791">
    <property type="term" value="F:phosphatase activity"/>
    <property type="evidence" value="ECO:0007669"/>
    <property type="project" value="TreeGrafter"/>
</dbReference>
<dbReference type="PIRSF" id="PIRSF000883">
    <property type="entry name" value="Pesterase_MJ0912"/>
    <property type="match status" value="1"/>
</dbReference>
<dbReference type="Pfam" id="PF12850">
    <property type="entry name" value="Metallophos_2"/>
    <property type="match status" value="1"/>
</dbReference>
<comment type="caution">
    <text evidence="3">The sequence shown here is derived from an EMBL/GenBank/DDBJ whole genome shotgun (WGS) entry which is preliminary data.</text>
</comment>
<dbReference type="InterPro" id="IPR050126">
    <property type="entry name" value="Ap4A_hydrolase"/>
</dbReference>
<dbReference type="Proteomes" id="UP000581769">
    <property type="component" value="Unassembled WGS sequence"/>
</dbReference>
<gene>
    <name evidence="3" type="ORF">BJY18_002168</name>
</gene>
<comment type="similarity">
    <text evidence="1">Belongs to the metallophosphoesterase superfamily. YfcE family.</text>
</comment>
<evidence type="ECO:0000259" key="2">
    <source>
        <dbReference type="Pfam" id="PF12850"/>
    </source>
</evidence>
<name>A0A840IS81_9PSEU</name>
<dbReference type="EMBL" id="JACHMG010000001">
    <property type="protein sequence ID" value="MBB4684683.1"/>
    <property type="molecule type" value="Genomic_DNA"/>
</dbReference>
<dbReference type="InterPro" id="IPR029052">
    <property type="entry name" value="Metallo-depent_PP-like"/>
</dbReference>
<dbReference type="InterPro" id="IPR011152">
    <property type="entry name" value="Pesterase_MJ0912"/>
</dbReference>
<keyword evidence="4" id="KW-1185">Reference proteome</keyword>
<dbReference type="PANTHER" id="PTHR42850:SF2">
    <property type="entry name" value="BLL5683 PROTEIN"/>
    <property type="match status" value="1"/>
</dbReference>
<dbReference type="RefSeq" id="WP_184779833.1">
    <property type="nucleotide sequence ID" value="NZ_JACHMG010000001.1"/>
</dbReference>
<evidence type="ECO:0000313" key="3">
    <source>
        <dbReference type="EMBL" id="MBB4684683.1"/>
    </source>
</evidence>
<evidence type="ECO:0000313" key="4">
    <source>
        <dbReference type="Proteomes" id="UP000581769"/>
    </source>
</evidence>